<organism evidence="3 4">
    <name type="scientific">Hoylesella enoeca</name>
    <dbReference type="NCBI Taxonomy" id="76123"/>
    <lineage>
        <taxon>Bacteria</taxon>
        <taxon>Pseudomonadati</taxon>
        <taxon>Bacteroidota</taxon>
        <taxon>Bacteroidia</taxon>
        <taxon>Bacteroidales</taxon>
        <taxon>Prevotellaceae</taxon>
        <taxon>Hoylesella</taxon>
    </lineage>
</organism>
<dbReference type="eggNOG" id="COG0526">
    <property type="taxonomic scope" value="Bacteria"/>
</dbReference>
<dbReference type="Pfam" id="PF00578">
    <property type="entry name" value="AhpC-TSA"/>
    <property type="match status" value="1"/>
</dbReference>
<name>A0A0S2KKP7_9BACT</name>
<dbReference type="CDD" id="cd02966">
    <property type="entry name" value="TlpA_like_family"/>
    <property type="match status" value="1"/>
</dbReference>
<dbReference type="PANTHER" id="PTHR42852:SF13">
    <property type="entry name" value="PROTEIN DIPZ"/>
    <property type="match status" value="1"/>
</dbReference>
<keyword evidence="4" id="KW-1185">Reference proteome</keyword>
<dbReference type="OrthoDB" id="9794348at2"/>
<dbReference type="SUPFAM" id="SSF52833">
    <property type="entry name" value="Thioredoxin-like"/>
    <property type="match status" value="1"/>
</dbReference>
<dbReference type="GO" id="GO:0016209">
    <property type="term" value="F:antioxidant activity"/>
    <property type="evidence" value="ECO:0007669"/>
    <property type="project" value="InterPro"/>
</dbReference>
<dbReference type="RefSeq" id="WP_025066047.1">
    <property type="nucleotide sequence ID" value="NZ_CP013195.1"/>
</dbReference>
<evidence type="ECO:0000256" key="1">
    <source>
        <dbReference type="SAM" id="SignalP"/>
    </source>
</evidence>
<evidence type="ECO:0000313" key="4">
    <source>
        <dbReference type="Proteomes" id="UP000056252"/>
    </source>
</evidence>
<reference evidence="4" key="1">
    <citation type="submission" date="2015-11" db="EMBL/GenBank/DDBJ databases">
        <authorList>
            <person name="Holder M.E."/>
            <person name="Ajami N.J."/>
            <person name="Petrosino J.F."/>
        </authorList>
    </citation>
    <scope>NUCLEOTIDE SEQUENCE [LARGE SCALE GENOMIC DNA]</scope>
    <source>
        <strain evidence="4">F0113</strain>
    </source>
</reference>
<dbReference type="EMBL" id="CP013195">
    <property type="protein sequence ID" value="ALO48860.1"/>
    <property type="molecule type" value="Genomic_DNA"/>
</dbReference>
<evidence type="ECO:0000259" key="2">
    <source>
        <dbReference type="PROSITE" id="PS51352"/>
    </source>
</evidence>
<dbReference type="STRING" id="76123.AS203_07015"/>
<dbReference type="Gene3D" id="3.40.30.10">
    <property type="entry name" value="Glutaredoxin"/>
    <property type="match status" value="1"/>
</dbReference>
<dbReference type="PANTHER" id="PTHR42852">
    <property type="entry name" value="THIOL:DISULFIDE INTERCHANGE PROTEIN DSBE"/>
    <property type="match status" value="1"/>
</dbReference>
<dbReference type="AlphaFoldDB" id="A0A0S2KKP7"/>
<feature type="chain" id="PRO_5006601871" description="Thioredoxin domain-containing protein" evidence="1">
    <location>
        <begin position="23"/>
        <end position="120"/>
    </location>
</feature>
<feature type="domain" description="Thioredoxin" evidence="2">
    <location>
        <begin position="39"/>
        <end position="120"/>
    </location>
</feature>
<dbReference type="InterPro" id="IPR036249">
    <property type="entry name" value="Thioredoxin-like_sf"/>
</dbReference>
<dbReference type="GO" id="GO:0016491">
    <property type="term" value="F:oxidoreductase activity"/>
    <property type="evidence" value="ECO:0007669"/>
    <property type="project" value="InterPro"/>
</dbReference>
<evidence type="ECO:0000313" key="3">
    <source>
        <dbReference type="EMBL" id="ALO48860.1"/>
    </source>
</evidence>
<dbReference type="Proteomes" id="UP000056252">
    <property type="component" value="Chromosome"/>
</dbReference>
<protein>
    <recommendedName>
        <fullName evidence="2">Thioredoxin domain-containing protein</fullName>
    </recommendedName>
</protein>
<proteinExistence type="predicted"/>
<dbReference type="KEGG" id="peo:AS203_07015"/>
<keyword evidence="1" id="KW-0732">Signal</keyword>
<sequence length="120" mass="13814">MTHLRMTIASLAMICFTLSSIAQTISGQDDDAKYATEMLKPSTEAPAFNLKTIDGKDFRSDQFKHRYVVIDFWASWCPDCRKDAPNVVQMYNEFHKRGVAFVGVSFDTDLLTLHFQRRKK</sequence>
<dbReference type="InterPro" id="IPR050553">
    <property type="entry name" value="Thioredoxin_ResA/DsbE_sf"/>
</dbReference>
<accession>A0A0S2KKP7</accession>
<dbReference type="PROSITE" id="PS51352">
    <property type="entry name" value="THIOREDOXIN_2"/>
    <property type="match status" value="1"/>
</dbReference>
<dbReference type="InterPro" id="IPR013766">
    <property type="entry name" value="Thioredoxin_domain"/>
</dbReference>
<feature type="signal peptide" evidence="1">
    <location>
        <begin position="1"/>
        <end position="22"/>
    </location>
</feature>
<dbReference type="InterPro" id="IPR000866">
    <property type="entry name" value="AhpC/TSA"/>
</dbReference>
<gene>
    <name evidence="3" type="ORF">AS203_07015</name>
</gene>